<sequence length="117" mass="13207">MKFRKKPVVIEAIQTAGDKESIAALIRFFPQLRVYPAHFGIKTLEGAMESSTGDWLIKGIKGEFYFCKPDIFEETYEEDALARERLARALAKTSFGPNAAGSYLPMVDTLLRKMEEV</sequence>
<gene>
    <name evidence="1" type="ORF">LCGC14_1116600</name>
</gene>
<comment type="caution">
    <text evidence="1">The sequence shown here is derived from an EMBL/GenBank/DDBJ whole genome shotgun (WGS) entry which is preliminary data.</text>
</comment>
<dbReference type="EMBL" id="LAZR01005137">
    <property type="protein sequence ID" value="KKN02551.1"/>
    <property type="molecule type" value="Genomic_DNA"/>
</dbReference>
<name>A0A0F9PN95_9ZZZZ</name>
<protein>
    <submittedName>
        <fullName evidence="1">Uncharacterized protein</fullName>
    </submittedName>
</protein>
<organism evidence="1">
    <name type="scientific">marine sediment metagenome</name>
    <dbReference type="NCBI Taxonomy" id="412755"/>
    <lineage>
        <taxon>unclassified sequences</taxon>
        <taxon>metagenomes</taxon>
        <taxon>ecological metagenomes</taxon>
    </lineage>
</organism>
<evidence type="ECO:0000313" key="1">
    <source>
        <dbReference type="EMBL" id="KKN02551.1"/>
    </source>
</evidence>
<accession>A0A0F9PN95</accession>
<proteinExistence type="predicted"/>
<dbReference type="AlphaFoldDB" id="A0A0F9PN95"/>
<reference evidence="1" key="1">
    <citation type="journal article" date="2015" name="Nature">
        <title>Complex archaea that bridge the gap between prokaryotes and eukaryotes.</title>
        <authorList>
            <person name="Spang A."/>
            <person name="Saw J.H."/>
            <person name="Jorgensen S.L."/>
            <person name="Zaremba-Niedzwiedzka K."/>
            <person name="Martijn J."/>
            <person name="Lind A.E."/>
            <person name="van Eijk R."/>
            <person name="Schleper C."/>
            <person name="Guy L."/>
            <person name="Ettema T.J."/>
        </authorList>
    </citation>
    <scope>NUCLEOTIDE SEQUENCE</scope>
</reference>